<organism evidence="3 4">
    <name type="scientific">Viridothelium virens</name>
    <name type="common">Speckled blister lichen</name>
    <name type="synonym">Trypethelium virens</name>
    <dbReference type="NCBI Taxonomy" id="1048519"/>
    <lineage>
        <taxon>Eukaryota</taxon>
        <taxon>Fungi</taxon>
        <taxon>Dikarya</taxon>
        <taxon>Ascomycota</taxon>
        <taxon>Pezizomycotina</taxon>
        <taxon>Dothideomycetes</taxon>
        <taxon>Dothideomycetes incertae sedis</taxon>
        <taxon>Trypetheliales</taxon>
        <taxon>Trypetheliaceae</taxon>
        <taxon>Viridothelium</taxon>
    </lineage>
</organism>
<proteinExistence type="predicted"/>
<evidence type="ECO:0000313" key="3">
    <source>
        <dbReference type="EMBL" id="KAF2228345.1"/>
    </source>
</evidence>
<gene>
    <name evidence="3" type="ORF">EV356DRAFT_458426</name>
</gene>
<dbReference type="EMBL" id="ML992294">
    <property type="protein sequence ID" value="KAF2228345.1"/>
    <property type="molecule type" value="Genomic_DNA"/>
</dbReference>
<dbReference type="Proteomes" id="UP000800092">
    <property type="component" value="Unassembled WGS sequence"/>
</dbReference>
<dbReference type="Pfam" id="PF03221">
    <property type="entry name" value="HTH_Tnp_Tc5"/>
    <property type="match status" value="1"/>
</dbReference>
<dbReference type="PROSITE" id="PS51253">
    <property type="entry name" value="HTH_CENPB"/>
    <property type="match status" value="1"/>
</dbReference>
<keyword evidence="1" id="KW-0238">DNA-binding</keyword>
<sequence>LSQQQERALVSYINKLSQRGIPPTLKLTRNLAENIAKTTVGKNWLLWFIKQHYTELDSLYLTSFKLSQKRADSYQHLSLYFDLVS</sequence>
<feature type="non-terminal residue" evidence="3">
    <location>
        <position position="1"/>
    </location>
</feature>
<name>A0A6A6GRJ0_VIRVR</name>
<dbReference type="OrthoDB" id="3942738at2759"/>
<keyword evidence="4" id="KW-1185">Reference proteome</keyword>
<dbReference type="AlphaFoldDB" id="A0A6A6GRJ0"/>
<evidence type="ECO:0000313" key="4">
    <source>
        <dbReference type="Proteomes" id="UP000800092"/>
    </source>
</evidence>
<dbReference type="GO" id="GO:0003677">
    <property type="term" value="F:DNA binding"/>
    <property type="evidence" value="ECO:0007669"/>
    <property type="project" value="UniProtKB-KW"/>
</dbReference>
<accession>A0A6A6GRJ0</accession>
<evidence type="ECO:0000256" key="1">
    <source>
        <dbReference type="ARBA" id="ARBA00023125"/>
    </source>
</evidence>
<dbReference type="InterPro" id="IPR006600">
    <property type="entry name" value="HTH_CenpB_DNA-bd_dom"/>
</dbReference>
<evidence type="ECO:0000259" key="2">
    <source>
        <dbReference type="PROSITE" id="PS51253"/>
    </source>
</evidence>
<protein>
    <recommendedName>
        <fullName evidence="2">HTH CENPB-type domain-containing protein</fullName>
    </recommendedName>
</protein>
<reference evidence="3" key="1">
    <citation type="journal article" date="2020" name="Stud. Mycol.">
        <title>101 Dothideomycetes genomes: a test case for predicting lifestyles and emergence of pathogens.</title>
        <authorList>
            <person name="Haridas S."/>
            <person name="Albert R."/>
            <person name="Binder M."/>
            <person name="Bloem J."/>
            <person name="Labutti K."/>
            <person name="Salamov A."/>
            <person name="Andreopoulos B."/>
            <person name="Baker S."/>
            <person name="Barry K."/>
            <person name="Bills G."/>
            <person name="Bluhm B."/>
            <person name="Cannon C."/>
            <person name="Castanera R."/>
            <person name="Culley D."/>
            <person name="Daum C."/>
            <person name="Ezra D."/>
            <person name="Gonzalez J."/>
            <person name="Henrissat B."/>
            <person name="Kuo A."/>
            <person name="Liang C."/>
            <person name="Lipzen A."/>
            <person name="Lutzoni F."/>
            <person name="Magnuson J."/>
            <person name="Mondo S."/>
            <person name="Nolan M."/>
            <person name="Ohm R."/>
            <person name="Pangilinan J."/>
            <person name="Park H.-J."/>
            <person name="Ramirez L."/>
            <person name="Alfaro M."/>
            <person name="Sun H."/>
            <person name="Tritt A."/>
            <person name="Yoshinaga Y."/>
            <person name="Zwiers L.-H."/>
            <person name="Turgeon B."/>
            <person name="Goodwin S."/>
            <person name="Spatafora J."/>
            <person name="Crous P."/>
            <person name="Grigoriev I."/>
        </authorList>
    </citation>
    <scope>NUCLEOTIDE SEQUENCE</scope>
    <source>
        <strain evidence="3">Tuck. ex Michener</strain>
    </source>
</reference>
<feature type="domain" description="HTH CENPB-type" evidence="2">
    <location>
        <begin position="1"/>
        <end position="58"/>
    </location>
</feature>